<evidence type="ECO:0000256" key="11">
    <source>
        <dbReference type="ARBA" id="ARBA00023242"/>
    </source>
</evidence>
<feature type="compositionally biased region" description="Polar residues" evidence="14">
    <location>
        <begin position="789"/>
        <end position="800"/>
    </location>
</feature>
<dbReference type="PANTHER" id="PTHR11630">
    <property type="entry name" value="DNA REPLICATION LICENSING FACTOR MCM FAMILY MEMBER"/>
    <property type="match status" value="1"/>
</dbReference>
<dbReference type="GO" id="GO:0000724">
    <property type="term" value="P:double-strand break repair via homologous recombination"/>
    <property type="evidence" value="ECO:0007669"/>
    <property type="project" value="TreeGrafter"/>
</dbReference>
<dbReference type="GO" id="GO:0042555">
    <property type="term" value="C:MCM complex"/>
    <property type="evidence" value="ECO:0007669"/>
    <property type="project" value="TreeGrafter"/>
</dbReference>
<evidence type="ECO:0000256" key="2">
    <source>
        <dbReference type="ARBA" id="ARBA00008010"/>
    </source>
</evidence>
<keyword evidence="11" id="KW-0539">Nucleus</keyword>
<evidence type="ECO:0000256" key="12">
    <source>
        <dbReference type="ARBA" id="ARBA00047995"/>
    </source>
</evidence>
<evidence type="ECO:0000256" key="4">
    <source>
        <dbReference type="ARBA" id="ARBA00022741"/>
    </source>
</evidence>
<accession>A0A7J7INC5</accession>
<evidence type="ECO:0000256" key="1">
    <source>
        <dbReference type="ARBA" id="ARBA00004123"/>
    </source>
</evidence>
<gene>
    <name evidence="16" type="primary">MCM9</name>
    <name evidence="16" type="ORF">F1559_003590</name>
</gene>
<dbReference type="PRINTS" id="PR01657">
    <property type="entry name" value="MCMFAMILY"/>
</dbReference>
<keyword evidence="4 13" id="KW-0547">Nucleotide-binding</keyword>
<dbReference type="GO" id="GO:0005524">
    <property type="term" value="F:ATP binding"/>
    <property type="evidence" value="ECO:0007669"/>
    <property type="project" value="UniProtKB-KW"/>
</dbReference>
<dbReference type="Gene3D" id="3.40.50.300">
    <property type="entry name" value="P-loop containing nucleotide triphosphate hydrolases"/>
    <property type="match status" value="1"/>
</dbReference>
<comment type="caution">
    <text evidence="16">The sequence shown here is derived from an EMBL/GenBank/DDBJ whole genome shotgun (WGS) entry which is preliminary data.</text>
</comment>
<dbReference type="EC" id="3.6.4.12" evidence="3"/>
<dbReference type="Gene3D" id="2.40.50.140">
    <property type="entry name" value="Nucleic acid-binding proteins"/>
    <property type="match status" value="1"/>
</dbReference>
<dbReference type="AlphaFoldDB" id="A0A7J7INC5"/>
<dbReference type="Pfam" id="PF26066">
    <property type="entry name" value="MCM9_N"/>
    <property type="match status" value="1"/>
</dbReference>
<keyword evidence="9 13" id="KW-0238">DNA-binding</keyword>
<feature type="region of interest" description="Disordered" evidence="14">
    <location>
        <begin position="772"/>
        <end position="811"/>
    </location>
</feature>
<evidence type="ECO:0000256" key="13">
    <source>
        <dbReference type="RuleBase" id="RU004070"/>
    </source>
</evidence>
<evidence type="ECO:0000256" key="10">
    <source>
        <dbReference type="ARBA" id="ARBA00023204"/>
    </source>
</evidence>
<dbReference type="EMBL" id="VWRR01000004">
    <property type="protein sequence ID" value="KAF6004199.1"/>
    <property type="molecule type" value="Genomic_DNA"/>
</dbReference>
<dbReference type="InterPro" id="IPR031327">
    <property type="entry name" value="MCM"/>
</dbReference>
<evidence type="ECO:0000313" key="17">
    <source>
        <dbReference type="Proteomes" id="UP000530660"/>
    </source>
</evidence>
<dbReference type="InterPro" id="IPR033762">
    <property type="entry name" value="MCM_OB"/>
</dbReference>
<dbReference type="Proteomes" id="UP000530660">
    <property type="component" value="Unassembled WGS sequence"/>
</dbReference>
<evidence type="ECO:0000256" key="9">
    <source>
        <dbReference type="ARBA" id="ARBA00023125"/>
    </source>
</evidence>
<evidence type="ECO:0000256" key="8">
    <source>
        <dbReference type="ARBA" id="ARBA00022840"/>
    </source>
</evidence>
<dbReference type="Gene3D" id="3.30.1640.10">
    <property type="entry name" value="mini-chromosome maintenance (MCM) complex, chain A, domain 1"/>
    <property type="match status" value="1"/>
</dbReference>
<evidence type="ECO:0000256" key="3">
    <source>
        <dbReference type="ARBA" id="ARBA00012551"/>
    </source>
</evidence>
<dbReference type="GO" id="GO:0017116">
    <property type="term" value="F:single-stranded DNA helicase activity"/>
    <property type="evidence" value="ECO:0007669"/>
    <property type="project" value="TreeGrafter"/>
</dbReference>
<comment type="subcellular location">
    <subcellularLocation>
        <location evidence="1">Nucleus</location>
    </subcellularLocation>
</comment>
<sequence>MQFEVKETAESSEPCLSEYVFAFSNFLVNNYRAAIERILSQADGTKYAAIRANFLDLACFHSELAARVLAQPKIFLPLLDEALRDAQTRLLTGNESFSQLANTHLQYTFKPLVHVRISNLPQCTEVTKPTISGLRSGDIGRLVVLTGTVTRTGSVMVREKERDYECLKCGYQFRVQATPVQKAVAFELPLRCPSGNDVRAPANRTATSLGDAHPWKRSKRCKAPCSGTRFVPAVRQLTDPDTRPCGDYQEIRLQESVQHLGMGTIPRSIIVILTDDLADSCKAGDEVTVCGILQRRWLRPIVPDARCEIDVILEAVYIQVNNERKGIVLLSAETTDAFAQYWRLAKRDGCLLRARDRILSAFCPQIYGMYIVKLVVLLSLVGGVPQTDSNGARVRGESHLLLVGDPGTAKSRLLRYAALLSPRAVLTTGIGTSGAGLTVTAVREAATGEWALEAGALVLADGGLCCIDEFDSIREHDRAAIHEAMEQQTVSVAKAGLVCRLNTRATVFAATNPKASKLLPRNLRKASDVRNQLSITLGVASPLLSRFDVILMLTDVQDDRWDQQVADFVLNDYASIPSAVSGANIGLFDSARHDSDDTMLKLDWNLDQLRQYLHHIRTSFRPRLSQAAERVLRTYYSMQRTNAERSAARTTVRLLESLARLTQAHARLMYREEALVQDAIFAIAAVDQNFVEHAMTGRGDVRQSDFPPDPDAGYREYAELVLKKLGIDAQIHPEDGLPMRHRATAYVNQNQGQLTEQRQNREPRVHDAGVTGVLHSVSDEGPTAPEPSRMNSNDQEVVSSRTREKGKPSVENALEDFDFSAIEGRFLADASLGSWAASLDPSLSRNVSQDAS</sequence>
<dbReference type="Pfam" id="PF17207">
    <property type="entry name" value="MCM_OB"/>
    <property type="match status" value="1"/>
</dbReference>
<evidence type="ECO:0000256" key="14">
    <source>
        <dbReference type="SAM" id="MobiDB-lite"/>
    </source>
</evidence>
<dbReference type="InterPro" id="IPR041562">
    <property type="entry name" value="MCM_lid"/>
</dbReference>
<dbReference type="GO" id="GO:0016787">
    <property type="term" value="F:hydrolase activity"/>
    <property type="evidence" value="ECO:0007669"/>
    <property type="project" value="UniProtKB-KW"/>
</dbReference>
<keyword evidence="10" id="KW-0234">DNA repair</keyword>
<keyword evidence="17" id="KW-1185">Reference proteome</keyword>
<dbReference type="Pfam" id="PF17855">
    <property type="entry name" value="MCM_lid"/>
    <property type="match status" value="1"/>
</dbReference>
<dbReference type="SMART" id="SM00350">
    <property type="entry name" value="MCM"/>
    <property type="match status" value="1"/>
</dbReference>
<keyword evidence="6" id="KW-0378">Hydrolase</keyword>
<dbReference type="InterPro" id="IPR001208">
    <property type="entry name" value="MCM_dom"/>
</dbReference>
<dbReference type="GO" id="GO:0003697">
    <property type="term" value="F:single-stranded DNA binding"/>
    <property type="evidence" value="ECO:0007669"/>
    <property type="project" value="TreeGrafter"/>
</dbReference>
<feature type="domain" description="MCM C-terminal AAA(+) ATPase" evidence="15">
    <location>
        <begin position="354"/>
        <end position="569"/>
    </location>
</feature>
<evidence type="ECO:0000259" key="15">
    <source>
        <dbReference type="PROSITE" id="PS50051"/>
    </source>
</evidence>
<evidence type="ECO:0000256" key="6">
    <source>
        <dbReference type="ARBA" id="ARBA00022801"/>
    </source>
</evidence>
<keyword evidence="7 16" id="KW-0347">Helicase</keyword>
<proteinExistence type="inferred from homology"/>
<dbReference type="OrthoDB" id="271325at2759"/>
<name>A0A7J7INC5_9RHOD</name>
<dbReference type="InterPro" id="IPR058768">
    <property type="entry name" value="MCM9_N"/>
</dbReference>
<dbReference type="SUPFAM" id="SSF52540">
    <property type="entry name" value="P-loop containing nucleoside triphosphate hydrolases"/>
    <property type="match status" value="1"/>
</dbReference>
<organism evidence="16 17">
    <name type="scientific">Cyanidiococcus yangmingshanensis</name>
    <dbReference type="NCBI Taxonomy" id="2690220"/>
    <lineage>
        <taxon>Eukaryota</taxon>
        <taxon>Rhodophyta</taxon>
        <taxon>Bangiophyceae</taxon>
        <taxon>Cyanidiales</taxon>
        <taxon>Cyanidiaceae</taxon>
        <taxon>Cyanidiococcus</taxon>
    </lineage>
</organism>
<evidence type="ECO:0000313" key="16">
    <source>
        <dbReference type="EMBL" id="KAF6004199.1"/>
    </source>
</evidence>
<keyword evidence="8 13" id="KW-0067">ATP-binding</keyword>
<protein>
    <recommendedName>
        <fullName evidence="3">DNA helicase</fullName>
        <ecNumber evidence="3">3.6.4.12</ecNumber>
    </recommendedName>
</protein>
<dbReference type="SUPFAM" id="SSF50249">
    <property type="entry name" value="Nucleic acid-binding proteins"/>
    <property type="match status" value="1"/>
</dbReference>
<comment type="catalytic activity">
    <reaction evidence="12">
        <text>ATP + H2O = ADP + phosphate + H(+)</text>
        <dbReference type="Rhea" id="RHEA:13065"/>
        <dbReference type="ChEBI" id="CHEBI:15377"/>
        <dbReference type="ChEBI" id="CHEBI:15378"/>
        <dbReference type="ChEBI" id="CHEBI:30616"/>
        <dbReference type="ChEBI" id="CHEBI:43474"/>
        <dbReference type="ChEBI" id="CHEBI:456216"/>
        <dbReference type="EC" id="3.6.4.12"/>
    </reaction>
</comment>
<dbReference type="PROSITE" id="PS50051">
    <property type="entry name" value="MCM_2"/>
    <property type="match status" value="1"/>
</dbReference>
<evidence type="ECO:0000256" key="5">
    <source>
        <dbReference type="ARBA" id="ARBA00022763"/>
    </source>
</evidence>
<keyword evidence="5" id="KW-0227">DNA damage</keyword>
<dbReference type="Pfam" id="PF00493">
    <property type="entry name" value="MCM"/>
    <property type="match status" value="1"/>
</dbReference>
<dbReference type="PANTHER" id="PTHR11630:SF48">
    <property type="entry name" value="DNA HELICASE MCM9"/>
    <property type="match status" value="1"/>
</dbReference>
<evidence type="ECO:0000256" key="7">
    <source>
        <dbReference type="ARBA" id="ARBA00022806"/>
    </source>
</evidence>
<dbReference type="GO" id="GO:0005634">
    <property type="term" value="C:nucleus"/>
    <property type="evidence" value="ECO:0007669"/>
    <property type="project" value="UniProtKB-SubCell"/>
</dbReference>
<reference evidence="16 17" key="1">
    <citation type="journal article" date="2020" name="J. Phycol.">
        <title>Comparative genome analysis reveals Cyanidiococcus gen. nov., a new extremophilic red algal genus sister to Cyanidioschyzon (Cyanidioschyzonaceae, Rhodophyta).</title>
        <authorList>
            <person name="Liu S.-L."/>
            <person name="Chiang Y.-R."/>
            <person name="Yoon H.S."/>
            <person name="Fu H.-Y."/>
        </authorList>
    </citation>
    <scope>NUCLEOTIDE SEQUENCE [LARGE SCALE GENOMIC DNA]</scope>
    <source>
        <strain evidence="16 17">THAL066</strain>
    </source>
</reference>
<dbReference type="InterPro" id="IPR027417">
    <property type="entry name" value="P-loop_NTPase"/>
</dbReference>
<comment type="similarity">
    <text evidence="2 13">Belongs to the MCM family.</text>
</comment>
<dbReference type="InterPro" id="IPR012340">
    <property type="entry name" value="NA-bd_OB-fold"/>
</dbReference>